<keyword evidence="2" id="KW-0488">Methylation</keyword>
<keyword evidence="11" id="KW-1185">Reference proteome</keyword>
<dbReference type="Pfam" id="PF00672">
    <property type="entry name" value="HAMP"/>
    <property type="match status" value="1"/>
</dbReference>
<dbReference type="InterPro" id="IPR029151">
    <property type="entry name" value="Sensor-like_sf"/>
</dbReference>
<dbReference type="Proteomes" id="UP000030351">
    <property type="component" value="Unassembled WGS sequence"/>
</dbReference>
<dbReference type="SMART" id="SM00304">
    <property type="entry name" value="HAMP"/>
    <property type="match status" value="1"/>
</dbReference>
<dbReference type="CDD" id="cd06225">
    <property type="entry name" value="HAMP"/>
    <property type="match status" value="1"/>
</dbReference>
<comment type="caution">
    <text evidence="10">The sequence shown here is derived from an EMBL/GenBank/DDBJ whole genome shotgun (WGS) entry which is preliminary data.</text>
</comment>
<feature type="transmembrane region" description="Helical" evidence="7">
    <location>
        <begin position="319"/>
        <end position="338"/>
    </location>
</feature>
<dbReference type="GO" id="GO:0006935">
    <property type="term" value="P:chemotaxis"/>
    <property type="evidence" value="ECO:0007669"/>
    <property type="project" value="UniProtKB-KW"/>
</dbReference>
<keyword evidence="3" id="KW-0145">Chemotaxis</keyword>
<dbReference type="CDD" id="cd11386">
    <property type="entry name" value="MCP_signal"/>
    <property type="match status" value="1"/>
</dbReference>
<dbReference type="SMART" id="SM00283">
    <property type="entry name" value="MA"/>
    <property type="match status" value="1"/>
</dbReference>
<dbReference type="SUPFAM" id="SSF103190">
    <property type="entry name" value="Sensory domain-like"/>
    <property type="match status" value="1"/>
</dbReference>
<dbReference type="Gene3D" id="1.10.287.950">
    <property type="entry name" value="Methyl-accepting chemotaxis protein"/>
    <property type="match status" value="1"/>
</dbReference>
<keyword evidence="7" id="KW-0812">Transmembrane</keyword>
<evidence type="ECO:0000256" key="5">
    <source>
        <dbReference type="ARBA" id="ARBA00029447"/>
    </source>
</evidence>
<sequence length="645" mass="69749">MKTSLFRRLSLGVKLSVITSASVAVLFLILTLALTHNAARQLQALTQENMDNQVSGISDMASMFGSTLSDEVANYTALFQSFLPKRFSLDASQPIAIGSEQTPTMRAGLKTLNLDQVLVDEFQQRTGAISTIFVRMGDDFMRISTSLRKQDGERAIGTRLDHASPAWQQMQKGETWQGVSMLFGKRYITQYQPVKDSSGSVIGILFVGVDISKQYAEIRRKVLNKKLGASGHFVVLDNAGGKNHGSFVFHPTEEGKLPRWSDTLQQRLLNTASGTVEAVGEEGDTQMLTWRHLPEWNWVILGEVNKASLLAPIKQIRDLFLLIGTALVLAFALGFVMVTRRWLSKPLQQVIELARHYSAGNLQATLNTQRHDEVGQLINAINGIGDGLQHIVSQVREAAREISSGTDAIAVSSENISEQISRQASSVEETSASMEQLSATVAQNAENVAQALTLVDETSAAVQSGGATVSRSVVTMSDIKNASQSIADITHVIESIAFQTNILALNAAVEAARAGEHGKGFAVVAAEVRALAQRSAQAAKEIGGLIENSLSKVVQGHALSEQTRQVMEEIVGRIGQVKALMSDINIASREQSAGIGQVNIAMTQIGQATHQNTGLVSTSEETAQDLSRKGHHLTQLVSVFTLKDE</sequence>
<evidence type="ECO:0000256" key="4">
    <source>
        <dbReference type="ARBA" id="ARBA00023224"/>
    </source>
</evidence>
<organism evidence="10 11">
    <name type="scientific">Erwinia typographi</name>
    <dbReference type="NCBI Taxonomy" id="371042"/>
    <lineage>
        <taxon>Bacteria</taxon>
        <taxon>Pseudomonadati</taxon>
        <taxon>Pseudomonadota</taxon>
        <taxon>Gammaproteobacteria</taxon>
        <taxon>Enterobacterales</taxon>
        <taxon>Erwiniaceae</taxon>
        <taxon>Erwinia</taxon>
    </lineage>
</organism>
<proteinExistence type="inferred from homology"/>
<evidence type="ECO:0000256" key="6">
    <source>
        <dbReference type="PROSITE-ProRule" id="PRU00284"/>
    </source>
</evidence>
<dbReference type="PANTHER" id="PTHR43531">
    <property type="entry name" value="PROTEIN ICFG"/>
    <property type="match status" value="1"/>
</dbReference>
<reference evidence="10 11" key="1">
    <citation type="submission" date="2014-10" db="EMBL/GenBank/DDBJ databases">
        <title>Genome sequence of Erwinia typographi M043b.</title>
        <authorList>
            <person name="Chan K.-G."/>
            <person name="Tan W.-S."/>
        </authorList>
    </citation>
    <scope>NUCLEOTIDE SEQUENCE [LARGE SCALE GENOMIC DNA]</scope>
    <source>
        <strain evidence="10 11">M043b</strain>
    </source>
</reference>
<name>A0A0A3Z9B5_9GAMM</name>
<dbReference type="STRING" id="371042.NG99_09455"/>
<dbReference type="RefSeq" id="WP_034891406.1">
    <property type="nucleotide sequence ID" value="NZ_JRUQ01000028.1"/>
</dbReference>
<feature type="domain" description="Methyl-accepting transducer" evidence="8">
    <location>
        <begin position="398"/>
        <end position="627"/>
    </location>
</feature>
<evidence type="ECO:0000256" key="1">
    <source>
        <dbReference type="ARBA" id="ARBA00004370"/>
    </source>
</evidence>
<dbReference type="InterPro" id="IPR051310">
    <property type="entry name" value="MCP_chemotaxis"/>
</dbReference>
<dbReference type="InterPro" id="IPR033462">
    <property type="entry name" value="Cache_3-Cache_2"/>
</dbReference>
<dbReference type="Pfam" id="PF00015">
    <property type="entry name" value="MCPsignal"/>
    <property type="match status" value="1"/>
</dbReference>
<dbReference type="Pfam" id="PF17201">
    <property type="entry name" value="Cache_3-Cache_2"/>
    <property type="match status" value="1"/>
</dbReference>
<dbReference type="OrthoDB" id="9763018at2"/>
<dbReference type="GO" id="GO:0005886">
    <property type="term" value="C:plasma membrane"/>
    <property type="evidence" value="ECO:0007669"/>
    <property type="project" value="TreeGrafter"/>
</dbReference>
<keyword evidence="7" id="KW-1133">Transmembrane helix</keyword>
<dbReference type="Gene3D" id="3.30.450.20">
    <property type="entry name" value="PAS domain"/>
    <property type="match status" value="1"/>
</dbReference>
<accession>A0A0A3Z9B5</accession>
<dbReference type="InterPro" id="IPR003660">
    <property type="entry name" value="HAMP_dom"/>
</dbReference>
<evidence type="ECO:0000259" key="8">
    <source>
        <dbReference type="PROSITE" id="PS50111"/>
    </source>
</evidence>
<dbReference type="SUPFAM" id="SSF58104">
    <property type="entry name" value="Methyl-accepting chemotaxis protein (MCP) signaling domain"/>
    <property type="match status" value="1"/>
</dbReference>
<dbReference type="AlphaFoldDB" id="A0A0A3Z9B5"/>
<gene>
    <name evidence="10" type="ORF">NG99_09455</name>
</gene>
<comment type="subcellular location">
    <subcellularLocation>
        <location evidence="1">Membrane</location>
    </subcellularLocation>
</comment>
<dbReference type="GO" id="GO:0007165">
    <property type="term" value="P:signal transduction"/>
    <property type="evidence" value="ECO:0007669"/>
    <property type="project" value="UniProtKB-KW"/>
</dbReference>
<evidence type="ECO:0000313" key="11">
    <source>
        <dbReference type="Proteomes" id="UP000030351"/>
    </source>
</evidence>
<evidence type="ECO:0000256" key="7">
    <source>
        <dbReference type="SAM" id="Phobius"/>
    </source>
</evidence>
<evidence type="ECO:0000256" key="3">
    <source>
        <dbReference type="ARBA" id="ARBA00022500"/>
    </source>
</evidence>
<dbReference type="InterPro" id="IPR004089">
    <property type="entry name" value="MCPsignal_dom"/>
</dbReference>
<dbReference type="CDD" id="cd18774">
    <property type="entry name" value="PDC2_HK_sensor"/>
    <property type="match status" value="1"/>
</dbReference>
<feature type="domain" description="HAMP" evidence="9">
    <location>
        <begin position="341"/>
        <end position="393"/>
    </location>
</feature>
<evidence type="ECO:0000313" key="10">
    <source>
        <dbReference type="EMBL" id="KGT94369.1"/>
    </source>
</evidence>
<keyword evidence="4 6" id="KW-0807">Transducer</keyword>
<dbReference type="EMBL" id="JRUQ01000028">
    <property type="protein sequence ID" value="KGT94369.1"/>
    <property type="molecule type" value="Genomic_DNA"/>
</dbReference>
<dbReference type="PROSITE" id="PS50885">
    <property type="entry name" value="HAMP"/>
    <property type="match status" value="1"/>
</dbReference>
<comment type="similarity">
    <text evidence="5">Belongs to the methyl-accepting chemotaxis (MCP) protein family.</text>
</comment>
<dbReference type="FunFam" id="1.10.287.950:FF:000001">
    <property type="entry name" value="Methyl-accepting chemotaxis sensory transducer"/>
    <property type="match status" value="1"/>
</dbReference>
<protein>
    <submittedName>
        <fullName evidence="10">Chemotaxis protein</fullName>
    </submittedName>
</protein>
<dbReference type="eggNOG" id="COG0840">
    <property type="taxonomic scope" value="Bacteria"/>
</dbReference>
<dbReference type="GO" id="GO:0004888">
    <property type="term" value="F:transmembrane signaling receptor activity"/>
    <property type="evidence" value="ECO:0007669"/>
    <property type="project" value="TreeGrafter"/>
</dbReference>
<evidence type="ECO:0000259" key="9">
    <source>
        <dbReference type="PROSITE" id="PS50885"/>
    </source>
</evidence>
<keyword evidence="7" id="KW-0472">Membrane</keyword>
<dbReference type="PANTHER" id="PTHR43531:SF14">
    <property type="entry name" value="METHYL-ACCEPTING CHEMOTAXIS PROTEIN I-RELATED"/>
    <property type="match status" value="1"/>
</dbReference>
<dbReference type="PROSITE" id="PS50111">
    <property type="entry name" value="CHEMOTAXIS_TRANSDUC_2"/>
    <property type="match status" value="1"/>
</dbReference>
<evidence type="ECO:0000256" key="2">
    <source>
        <dbReference type="ARBA" id="ARBA00022481"/>
    </source>
</evidence>